<accession>A0ABR7IB47</accession>
<dbReference type="InterPro" id="IPR037284">
    <property type="entry name" value="SUF_FeS_clus_asmbl_SufBD_sf"/>
</dbReference>
<dbReference type="InterPro" id="IPR055346">
    <property type="entry name" value="Fe-S_cluster_assembly_SufBD"/>
</dbReference>
<evidence type="ECO:0000313" key="3">
    <source>
        <dbReference type="Proteomes" id="UP000621540"/>
    </source>
</evidence>
<reference evidence="2 3" key="1">
    <citation type="submission" date="2020-08" db="EMBL/GenBank/DDBJ databases">
        <title>Genome public.</title>
        <authorList>
            <person name="Liu C."/>
            <person name="Sun Q."/>
        </authorList>
    </citation>
    <scope>NUCLEOTIDE SEQUENCE [LARGE SCALE GENOMIC DNA]</scope>
    <source>
        <strain evidence="2 3">BX0805</strain>
    </source>
</reference>
<dbReference type="PANTHER" id="PTHR43575:SF1">
    <property type="entry name" value="PROTEIN ABCI7, CHLOROPLASTIC"/>
    <property type="match status" value="1"/>
</dbReference>
<dbReference type="EMBL" id="JACOQH010000005">
    <property type="protein sequence ID" value="MBC5754116.1"/>
    <property type="molecule type" value="Genomic_DNA"/>
</dbReference>
<sequence length="316" mass="34994">MAENSNKVINRLPSKTWYWLGVNETRFPWDEKQCVRFPEIQEHTDADGEAKTYKYQIEGTDAFSERTFTFTAEKNSRLTVLMDIGTEGNSALHINLNAKENGEIKLVQIQRNKADSKVYNEVCGNCDASASVELVQIYLGEGDIYSDEKIDLNGDGSSLKTDIGYLGQNKKCLDMNVVANHFGKNTKSEIQVAGALKDAAKKIFRGTIDFKKGSSGSTGDELETVLMLGDDVENKTIPLILCAEEDVAGNHGATIGELDEETLFYFESRGIKKEVAEDICARASIEKLLREVEDPKIKELALAELDQMSAGVKEEA</sequence>
<gene>
    <name evidence="2" type="ORF">H8Z76_08750</name>
</gene>
<dbReference type="RefSeq" id="WP_186982261.1">
    <property type="nucleotide sequence ID" value="NZ_JACOQH010000005.1"/>
</dbReference>
<dbReference type="Pfam" id="PF01458">
    <property type="entry name" value="SUFBD_core"/>
    <property type="match status" value="1"/>
</dbReference>
<keyword evidence="3" id="KW-1185">Reference proteome</keyword>
<dbReference type="Proteomes" id="UP000621540">
    <property type="component" value="Unassembled WGS sequence"/>
</dbReference>
<dbReference type="InterPro" id="IPR000825">
    <property type="entry name" value="SUF_FeS_clus_asmbl_SufBD_core"/>
</dbReference>
<feature type="domain" description="SUF system FeS cluster assembly SufBD core" evidence="1">
    <location>
        <begin position="65"/>
        <end position="282"/>
    </location>
</feature>
<dbReference type="SUPFAM" id="SSF101960">
    <property type="entry name" value="Stabilizer of iron transporter SufD"/>
    <property type="match status" value="1"/>
</dbReference>
<evidence type="ECO:0000313" key="2">
    <source>
        <dbReference type="EMBL" id="MBC5754116.1"/>
    </source>
</evidence>
<dbReference type="PANTHER" id="PTHR43575">
    <property type="entry name" value="PROTEIN ABCI7, CHLOROPLASTIC"/>
    <property type="match status" value="1"/>
</dbReference>
<name>A0ABR7IB47_9FIRM</name>
<comment type="caution">
    <text evidence="2">The sequence shown here is derived from an EMBL/GenBank/DDBJ whole genome shotgun (WGS) entry which is preliminary data.</text>
</comment>
<organism evidence="2 3">
    <name type="scientific">Roseburia yibonii</name>
    <dbReference type="NCBI Taxonomy" id="2763063"/>
    <lineage>
        <taxon>Bacteria</taxon>
        <taxon>Bacillati</taxon>
        <taxon>Bacillota</taxon>
        <taxon>Clostridia</taxon>
        <taxon>Lachnospirales</taxon>
        <taxon>Lachnospiraceae</taxon>
        <taxon>Roseburia</taxon>
    </lineage>
</organism>
<protein>
    <submittedName>
        <fullName evidence="2">SufD family Fe-S cluster assembly protein</fullName>
    </submittedName>
</protein>
<evidence type="ECO:0000259" key="1">
    <source>
        <dbReference type="Pfam" id="PF01458"/>
    </source>
</evidence>
<proteinExistence type="predicted"/>